<dbReference type="Proteomes" id="UP000507470">
    <property type="component" value="Unassembled WGS sequence"/>
</dbReference>
<sequence length="296" mass="33462">MMEVERYDLEDEIQTIPESPRLADGKTSIAEVTFEEEISSTTDSLVIECGSIRVGSLKGISLVPVIISTKYIEFKLQIEGEKGVNCIKLQSDDIIQCLFGKKYGVIFIVTNIEAGIKIRSVLGMKKKVKGRPYLDPRGPVGQGLFVAFFFAYSCKLQFEQLKSVLQCYKNFANEEFLIELDEHSQHKMLLETLPKTGPEKKELVILKALTRVASTDFNNNFVSRESTQTAVEMYMFKQESEIKAFYVPVWGPGGHVDVLWHQAIEWCTDCGPCSGRCVGFLSVILLLFWIFLLQKS</sequence>
<evidence type="ECO:0000313" key="2">
    <source>
        <dbReference type="Proteomes" id="UP000507470"/>
    </source>
</evidence>
<proteinExistence type="predicted"/>
<dbReference type="OrthoDB" id="442460at2759"/>
<dbReference type="AlphaFoldDB" id="A0A6J8AE05"/>
<organism evidence="1 2">
    <name type="scientific">Mytilus coruscus</name>
    <name type="common">Sea mussel</name>
    <dbReference type="NCBI Taxonomy" id="42192"/>
    <lineage>
        <taxon>Eukaryota</taxon>
        <taxon>Metazoa</taxon>
        <taxon>Spiralia</taxon>
        <taxon>Lophotrochozoa</taxon>
        <taxon>Mollusca</taxon>
        <taxon>Bivalvia</taxon>
        <taxon>Autobranchia</taxon>
        <taxon>Pteriomorphia</taxon>
        <taxon>Mytilida</taxon>
        <taxon>Mytiloidea</taxon>
        <taxon>Mytilidae</taxon>
        <taxon>Mytilinae</taxon>
        <taxon>Mytilus</taxon>
    </lineage>
</organism>
<accession>A0A6J8AE05</accession>
<keyword evidence="2" id="KW-1185">Reference proteome</keyword>
<dbReference type="EMBL" id="CACVKT020001221">
    <property type="protein sequence ID" value="CAC5366275.1"/>
    <property type="molecule type" value="Genomic_DNA"/>
</dbReference>
<protein>
    <submittedName>
        <fullName evidence="1">Uncharacterized protein</fullName>
    </submittedName>
</protein>
<gene>
    <name evidence="1" type="ORF">MCOR_6641</name>
</gene>
<name>A0A6J8AE05_MYTCO</name>
<evidence type="ECO:0000313" key="1">
    <source>
        <dbReference type="EMBL" id="CAC5366275.1"/>
    </source>
</evidence>
<reference evidence="1 2" key="1">
    <citation type="submission" date="2020-06" db="EMBL/GenBank/DDBJ databases">
        <authorList>
            <person name="Li R."/>
            <person name="Bekaert M."/>
        </authorList>
    </citation>
    <scope>NUCLEOTIDE SEQUENCE [LARGE SCALE GENOMIC DNA]</scope>
    <source>
        <strain evidence="2">wild</strain>
    </source>
</reference>